<keyword evidence="3" id="KW-1185">Reference proteome</keyword>
<evidence type="ECO:0000259" key="1">
    <source>
        <dbReference type="Pfam" id="PF05050"/>
    </source>
</evidence>
<dbReference type="OrthoDB" id="9812600at2"/>
<dbReference type="InterPro" id="IPR052514">
    <property type="entry name" value="SAM-dependent_MTase"/>
</dbReference>
<dbReference type="GO" id="GO:0008168">
    <property type="term" value="F:methyltransferase activity"/>
    <property type="evidence" value="ECO:0007669"/>
    <property type="project" value="UniProtKB-KW"/>
</dbReference>
<keyword evidence="2" id="KW-0489">Methyltransferase</keyword>
<dbReference type="Pfam" id="PF05050">
    <property type="entry name" value="Methyltransf_21"/>
    <property type="match status" value="1"/>
</dbReference>
<accession>A0A5C6ZQL5</accession>
<proteinExistence type="predicted"/>
<name>A0A5C6ZQL5_9FLAO</name>
<dbReference type="Proteomes" id="UP000321367">
    <property type="component" value="Unassembled WGS sequence"/>
</dbReference>
<dbReference type="PANTHER" id="PTHR34203">
    <property type="entry name" value="METHYLTRANSFERASE, FKBM FAMILY PROTEIN"/>
    <property type="match status" value="1"/>
</dbReference>
<feature type="domain" description="Methyltransferase FkbM" evidence="1">
    <location>
        <begin position="79"/>
        <end position="213"/>
    </location>
</feature>
<comment type="caution">
    <text evidence="2">The sequence shown here is derived from an EMBL/GenBank/DDBJ whole genome shotgun (WGS) entry which is preliminary data.</text>
</comment>
<organism evidence="2 3">
    <name type="scientific">Gillisia hiemivivida</name>
    <dbReference type="NCBI Taxonomy" id="291190"/>
    <lineage>
        <taxon>Bacteria</taxon>
        <taxon>Pseudomonadati</taxon>
        <taxon>Bacteroidota</taxon>
        <taxon>Flavobacteriia</taxon>
        <taxon>Flavobacteriales</taxon>
        <taxon>Flavobacteriaceae</taxon>
        <taxon>Gillisia</taxon>
    </lineage>
</organism>
<dbReference type="InterPro" id="IPR006342">
    <property type="entry name" value="FkbM_mtfrase"/>
</dbReference>
<gene>
    <name evidence="2" type="ORF">ES724_12315</name>
</gene>
<dbReference type="NCBIfam" id="TIGR01444">
    <property type="entry name" value="fkbM_fam"/>
    <property type="match status" value="1"/>
</dbReference>
<dbReference type="AlphaFoldDB" id="A0A5C6ZQL5"/>
<dbReference type="GO" id="GO:0032259">
    <property type="term" value="P:methylation"/>
    <property type="evidence" value="ECO:0007669"/>
    <property type="project" value="UniProtKB-KW"/>
</dbReference>
<evidence type="ECO:0000313" key="3">
    <source>
        <dbReference type="Proteomes" id="UP000321367"/>
    </source>
</evidence>
<protein>
    <submittedName>
        <fullName evidence="2">FkbM family methyltransferase</fullName>
    </submittedName>
</protein>
<dbReference type="Gene3D" id="3.40.50.150">
    <property type="entry name" value="Vaccinia Virus protein VP39"/>
    <property type="match status" value="1"/>
</dbReference>
<evidence type="ECO:0000313" key="2">
    <source>
        <dbReference type="EMBL" id="TXD92865.1"/>
    </source>
</evidence>
<dbReference type="InterPro" id="IPR029063">
    <property type="entry name" value="SAM-dependent_MTases_sf"/>
</dbReference>
<keyword evidence="2" id="KW-0808">Transferase</keyword>
<dbReference type="EMBL" id="VORY01000016">
    <property type="protein sequence ID" value="TXD92865.1"/>
    <property type="molecule type" value="Genomic_DNA"/>
</dbReference>
<sequence length="248" mass="28381">MLNLRKHNLLRRSNLLGRLLRLPFLIIPDSMVIPILTGPLRGKKWIAGSHNNSVWLGTYERNQSLTFVQKSKGSKIFLDLGAHAGYYTLLYKSVNKESNVYSFEPVESNYDFLLKHIKMNNLENIIHFNKAVADKEGVLRFARGNSVGGKLSLTGDMDVSAIKLSRLVDENIIQFPDLIKMDIEGAEYQVLKDLEPYLRVQKPIIFLSTHGDEIRESCLKLMKSLNYNITPLDDKSMIKAREYLIEPE</sequence>
<dbReference type="SUPFAM" id="SSF53335">
    <property type="entry name" value="S-adenosyl-L-methionine-dependent methyltransferases"/>
    <property type="match status" value="1"/>
</dbReference>
<reference evidence="2 3" key="1">
    <citation type="submission" date="2019-08" db="EMBL/GenBank/DDBJ databases">
        <title>Genome sequence of Gillisia hiemivivida IC154 (type strain).</title>
        <authorList>
            <person name="Bowman J.P."/>
        </authorList>
    </citation>
    <scope>NUCLEOTIDE SEQUENCE [LARGE SCALE GENOMIC DNA]</scope>
    <source>
        <strain evidence="2 3">IC154</strain>
    </source>
</reference>
<dbReference type="RefSeq" id="WP_146933354.1">
    <property type="nucleotide sequence ID" value="NZ_CBCSHZ010000015.1"/>
</dbReference>
<dbReference type="PANTHER" id="PTHR34203:SF15">
    <property type="entry name" value="SLL1173 PROTEIN"/>
    <property type="match status" value="1"/>
</dbReference>